<dbReference type="InterPro" id="IPR008930">
    <property type="entry name" value="Terpenoid_cyclase/PrenylTrfase"/>
</dbReference>
<evidence type="ECO:0000313" key="1">
    <source>
        <dbReference type="EMBL" id="TCC97265.1"/>
    </source>
</evidence>
<evidence type="ECO:0008006" key="3">
    <source>
        <dbReference type="Google" id="ProtNLM"/>
    </source>
</evidence>
<dbReference type="EMBL" id="SJSM01000004">
    <property type="protein sequence ID" value="TCC97265.1"/>
    <property type="molecule type" value="Genomic_DNA"/>
</dbReference>
<sequence length="356" mass="41135">MTKGNIENSVLKGIRYLQDHQYPNGEFCCYIGQDDEMKMCITQSNIFPTSLISYSILHLRHIPEASEILDKACAFLQYQAMRGGVWNNFTILNPLFRICPPDVDNTVCASLVLQKLDKHHHPNKELVLANRNETGLFYTWFTLRPKFNRMKNYWLLSLREFKHPIGTFLFWKNTEATRYDVDAAVNANILYYLGLNEQTAPIVDYMLDIIAKKKENDCDSWYCNPFTIYYFFSRNYKAGIQELEPAAKAIVERILGTLKDDHSIGESILDTALGVISLINCGYHSILLEKTIEYIIDQQKHSGGWHRWAVYYGGPKKRLTYGSEEMTTGFCLEALALYNLQLQEGNINHSDYLELT</sequence>
<keyword evidence="2" id="KW-1185">Reference proteome</keyword>
<proteinExistence type="predicted"/>
<dbReference type="Proteomes" id="UP000291117">
    <property type="component" value="Unassembled WGS sequence"/>
</dbReference>
<dbReference type="OrthoDB" id="868739at2"/>
<evidence type="ECO:0000313" key="2">
    <source>
        <dbReference type="Proteomes" id="UP000291117"/>
    </source>
</evidence>
<gene>
    <name evidence="1" type="ORF">EZ444_10470</name>
</gene>
<dbReference type="AlphaFoldDB" id="A0A4R0NAU4"/>
<name>A0A4R0NAU4_9SPHI</name>
<dbReference type="SUPFAM" id="SSF48239">
    <property type="entry name" value="Terpenoid cyclases/Protein prenyltransferases"/>
    <property type="match status" value="1"/>
</dbReference>
<dbReference type="RefSeq" id="WP_131608677.1">
    <property type="nucleotide sequence ID" value="NZ_SJSM01000004.1"/>
</dbReference>
<protein>
    <recommendedName>
        <fullName evidence="3">Prenyltransferase</fullName>
    </recommendedName>
</protein>
<organism evidence="1 2">
    <name type="scientific">Pedobacter hiemivivus</name>
    <dbReference type="NCBI Taxonomy" id="2530454"/>
    <lineage>
        <taxon>Bacteria</taxon>
        <taxon>Pseudomonadati</taxon>
        <taxon>Bacteroidota</taxon>
        <taxon>Sphingobacteriia</taxon>
        <taxon>Sphingobacteriales</taxon>
        <taxon>Sphingobacteriaceae</taxon>
        <taxon>Pedobacter</taxon>
    </lineage>
</organism>
<accession>A0A4R0NAU4</accession>
<dbReference type="Gene3D" id="1.50.10.20">
    <property type="match status" value="1"/>
</dbReference>
<reference evidence="1 2" key="1">
    <citation type="submission" date="2019-02" db="EMBL/GenBank/DDBJ databases">
        <title>Pedobacter sp. RP-3-8 sp. nov., isolated from Arctic soil.</title>
        <authorList>
            <person name="Dahal R.H."/>
        </authorList>
    </citation>
    <scope>NUCLEOTIDE SEQUENCE [LARGE SCALE GENOMIC DNA]</scope>
    <source>
        <strain evidence="1 2">RP-3-8</strain>
    </source>
</reference>
<comment type="caution">
    <text evidence="1">The sequence shown here is derived from an EMBL/GenBank/DDBJ whole genome shotgun (WGS) entry which is preliminary data.</text>
</comment>